<keyword evidence="3 6" id="KW-0175">Coiled coil</keyword>
<feature type="binding site" evidence="5">
    <location>
        <begin position="115"/>
        <end position="122"/>
    </location>
    <ligand>
        <name>ATP</name>
        <dbReference type="ChEBI" id="CHEBI:30616"/>
    </ligand>
</feature>
<proteinExistence type="inferred from homology"/>
<evidence type="ECO:0000256" key="7">
    <source>
        <dbReference type="SAM" id="MobiDB-lite"/>
    </source>
</evidence>
<feature type="region of interest" description="Disordered" evidence="7">
    <location>
        <begin position="537"/>
        <end position="583"/>
    </location>
</feature>
<accession>A0A9W7KXG3</accession>
<feature type="coiled-coil region" evidence="6">
    <location>
        <begin position="681"/>
        <end position="793"/>
    </location>
</feature>
<evidence type="ECO:0000256" key="2">
    <source>
        <dbReference type="ARBA" id="ARBA00022840"/>
    </source>
</evidence>
<dbReference type="Gene3D" id="3.40.850.10">
    <property type="entry name" value="Kinesin motor domain"/>
    <property type="match status" value="1"/>
</dbReference>
<dbReference type="EMBL" id="BRXW01000223">
    <property type="protein sequence ID" value="GMI15004.1"/>
    <property type="molecule type" value="Genomic_DNA"/>
</dbReference>
<dbReference type="Proteomes" id="UP001165122">
    <property type="component" value="Unassembled WGS sequence"/>
</dbReference>
<dbReference type="PANTHER" id="PTHR47968:SF75">
    <property type="entry name" value="CENTROMERE-ASSOCIATED PROTEIN E"/>
    <property type="match status" value="1"/>
</dbReference>
<organism evidence="9 10">
    <name type="scientific">Triparma laevis f. longispina</name>
    <dbReference type="NCBI Taxonomy" id="1714387"/>
    <lineage>
        <taxon>Eukaryota</taxon>
        <taxon>Sar</taxon>
        <taxon>Stramenopiles</taxon>
        <taxon>Ochrophyta</taxon>
        <taxon>Bolidophyceae</taxon>
        <taxon>Parmales</taxon>
        <taxon>Triparmaceae</taxon>
        <taxon>Triparma</taxon>
    </lineage>
</organism>
<name>A0A9W7KXG3_9STRA</name>
<dbReference type="Pfam" id="PF00225">
    <property type="entry name" value="Kinesin"/>
    <property type="match status" value="1"/>
</dbReference>
<evidence type="ECO:0000256" key="5">
    <source>
        <dbReference type="PROSITE-ProRule" id="PRU00283"/>
    </source>
</evidence>
<evidence type="ECO:0000256" key="4">
    <source>
        <dbReference type="ARBA" id="ARBA00023175"/>
    </source>
</evidence>
<dbReference type="GO" id="GO:0007018">
    <property type="term" value="P:microtubule-based movement"/>
    <property type="evidence" value="ECO:0007669"/>
    <property type="project" value="InterPro"/>
</dbReference>
<keyword evidence="2 5" id="KW-0067">ATP-binding</keyword>
<sequence>MTTAKNANAEGEEGILVAVRMRPMNKKESANVDESSSDSATAAKRVWRVLPSYNSVTQTLPTGAPMKEKVNGRTFFSFDKAFGEASSTRDVYDECSKPIVEDVTKGKNGTIFAYGQTSSGKTFTMAGSSPTIDAENPGVIHMAASDIFQTIADTPDRDFLLRVSFIEIYNEEVRDLLNKSEPLTIREDPKKGVYVESKENIVASFEQMLESLTEGEKMRSVGSTGMNERSSRSHTIFRITLESREATTTPAPTTPSSPSTTPTPSTALTEDTTVRVSTLNLVDLAGSESVRHTGAEGQRQKEGGKINQSLLTLSMVIQSLGQAASSNQHVHIKYRDSKLTRILQPSLSGNARMAVICCATPSELYLEETRSTLQFAARAKLVKTRAQVNEVMDDRAIIKKLQRELNEVKLLAGGNRAIKHLREVEKERDQKTADADANAAALQRLKDSIIKGGTLFSLTKDTSTVHPSLYTPAKTKSKSRRMTVAPKASSFDFGDSDDEFPIKPMNNRRQSVGTALANPRPSLVMSPDAPSALSSLVAVHHAADKKKSDRRMSTDSASSKSSASSESSRLSMSPDAGQKAAPSTELSLLKQALSAKGVQNKNLKSTVADLKEQLKKVVEERDSIGDECEEMIQENAKLSGTTKEENDRMQESIKMLAEELLSANASIATQAQKINQTNFDVEAARDDNDDLLEDKKALEEANGELTEQVAKLTEANKEIGGLQELLQNSNIAIEEARETAVELETELESAKGDLDDALAMSEDYKTQAEEAIQAAKEENNEGLLSEIEALKNKLSVSDTLHSANIDELKEAFAKEKANVANGFEDATVALKKELKDMETDLTETQAREFELKQKAEDMTEQLSSAEAFSYELKNKLEDVTEQLETGELACNAARNAADEANQKFFDLNKEIKRLGLELEKAKAEGGEGVGVDSDVLIKLKEEMEKKDLRIKKLEAVRLTKEQCAALKKMKEERIKYMNRSKALEAQNAKLRSGGGGAGGDVVNEANVAEIARLKESNDLLGEKLRKYASHCQKLEGEKAAVIDTIAKAEANKDGEFDAEVDFTGSVASICERLSSAEEECDALASAETRANTYLTQLDRAKEERKKAVDDVEGLEEKVAVLTKQEMGMRAELKEVKGRAERLSEEKGVLADEKAIKENEINEVEGEKAKQVRFLEQENLQLMMETKNLKRSLGSMKAELDAYKGSLKSPLQERSLNVRSTPVSGKKGSVKKGSVKKIPSARKVIAQLGEVGNIDEENTAECKQS</sequence>
<dbReference type="InterPro" id="IPR036961">
    <property type="entry name" value="Kinesin_motor_dom_sf"/>
</dbReference>
<dbReference type="PANTHER" id="PTHR47968">
    <property type="entry name" value="CENTROMERE PROTEIN E"/>
    <property type="match status" value="1"/>
</dbReference>
<feature type="compositionally biased region" description="Low complexity" evidence="7">
    <location>
        <begin position="246"/>
        <end position="267"/>
    </location>
</feature>
<dbReference type="PROSITE" id="PS50067">
    <property type="entry name" value="KINESIN_MOTOR_2"/>
    <property type="match status" value="1"/>
</dbReference>
<feature type="coiled-coil region" evidence="6">
    <location>
        <begin position="827"/>
        <end position="986"/>
    </location>
</feature>
<dbReference type="OrthoDB" id="193942at2759"/>
<comment type="similarity">
    <text evidence="5">Belongs to the TRAFAC class myosin-kinesin ATPase superfamily. Kinesin family.</text>
</comment>
<evidence type="ECO:0000313" key="10">
    <source>
        <dbReference type="Proteomes" id="UP001165122"/>
    </source>
</evidence>
<dbReference type="GO" id="GO:0008017">
    <property type="term" value="F:microtubule binding"/>
    <property type="evidence" value="ECO:0007669"/>
    <property type="project" value="InterPro"/>
</dbReference>
<keyword evidence="10" id="KW-1185">Reference proteome</keyword>
<dbReference type="SUPFAM" id="SSF52540">
    <property type="entry name" value="P-loop containing nucleoside triphosphate hydrolases"/>
    <property type="match status" value="1"/>
</dbReference>
<feature type="region of interest" description="Disordered" evidence="7">
    <location>
        <begin position="240"/>
        <end position="270"/>
    </location>
</feature>
<dbReference type="SMART" id="SM00129">
    <property type="entry name" value="KISc"/>
    <property type="match status" value="1"/>
</dbReference>
<dbReference type="GO" id="GO:0003777">
    <property type="term" value="F:microtubule motor activity"/>
    <property type="evidence" value="ECO:0007669"/>
    <property type="project" value="InterPro"/>
</dbReference>
<feature type="domain" description="Kinesin motor" evidence="8">
    <location>
        <begin position="14"/>
        <end position="382"/>
    </location>
</feature>
<dbReference type="PROSITE" id="PS00411">
    <property type="entry name" value="KINESIN_MOTOR_1"/>
    <property type="match status" value="1"/>
</dbReference>
<reference evidence="10" key="1">
    <citation type="journal article" date="2023" name="Commun. Biol.">
        <title>Genome analysis of Parmales, the sister group of diatoms, reveals the evolutionary specialization of diatoms from phago-mixotrophs to photoautotrophs.</title>
        <authorList>
            <person name="Ban H."/>
            <person name="Sato S."/>
            <person name="Yoshikawa S."/>
            <person name="Yamada K."/>
            <person name="Nakamura Y."/>
            <person name="Ichinomiya M."/>
            <person name="Sato N."/>
            <person name="Blanc-Mathieu R."/>
            <person name="Endo H."/>
            <person name="Kuwata A."/>
            <person name="Ogata H."/>
        </authorList>
    </citation>
    <scope>NUCLEOTIDE SEQUENCE [LARGE SCALE GENOMIC DNA]</scope>
    <source>
        <strain evidence="10">NIES 3700</strain>
    </source>
</reference>
<evidence type="ECO:0000256" key="1">
    <source>
        <dbReference type="ARBA" id="ARBA00022741"/>
    </source>
</evidence>
<keyword evidence="4 5" id="KW-0505">Motor protein</keyword>
<dbReference type="InterPro" id="IPR001752">
    <property type="entry name" value="Kinesin_motor_dom"/>
</dbReference>
<feature type="compositionally biased region" description="Basic and acidic residues" evidence="7">
    <location>
        <begin position="541"/>
        <end position="553"/>
    </location>
</feature>
<feature type="coiled-coil region" evidence="6">
    <location>
        <begin position="600"/>
        <end position="627"/>
    </location>
</feature>
<protein>
    <recommendedName>
        <fullName evidence="8">Kinesin motor domain-containing protein</fullName>
    </recommendedName>
</protein>
<dbReference type="AlphaFoldDB" id="A0A9W7KXG3"/>
<evidence type="ECO:0000256" key="3">
    <source>
        <dbReference type="ARBA" id="ARBA00023054"/>
    </source>
</evidence>
<comment type="caution">
    <text evidence="9">The sequence shown here is derived from an EMBL/GenBank/DDBJ whole genome shotgun (WGS) entry which is preliminary data.</text>
</comment>
<gene>
    <name evidence="9" type="ORF">TrLO_g2605</name>
</gene>
<dbReference type="InterPro" id="IPR027417">
    <property type="entry name" value="P-loop_NTPase"/>
</dbReference>
<dbReference type="InterPro" id="IPR027640">
    <property type="entry name" value="Kinesin-like_fam"/>
</dbReference>
<keyword evidence="1 5" id="KW-0547">Nucleotide-binding</keyword>
<evidence type="ECO:0000259" key="8">
    <source>
        <dbReference type="PROSITE" id="PS50067"/>
    </source>
</evidence>
<dbReference type="PRINTS" id="PR00380">
    <property type="entry name" value="KINESINHEAVY"/>
</dbReference>
<evidence type="ECO:0000313" key="9">
    <source>
        <dbReference type="EMBL" id="GMI15004.1"/>
    </source>
</evidence>
<feature type="region of interest" description="Disordered" evidence="7">
    <location>
        <begin position="1215"/>
        <end position="1234"/>
    </location>
</feature>
<feature type="compositionally biased region" description="Low complexity" evidence="7">
    <location>
        <begin position="554"/>
        <end position="573"/>
    </location>
</feature>
<evidence type="ECO:0000256" key="6">
    <source>
        <dbReference type="SAM" id="Coils"/>
    </source>
</evidence>
<feature type="region of interest" description="Disordered" evidence="7">
    <location>
        <begin position="488"/>
        <end position="507"/>
    </location>
</feature>
<dbReference type="InterPro" id="IPR019821">
    <property type="entry name" value="Kinesin_motor_CS"/>
</dbReference>
<dbReference type="GO" id="GO:0005524">
    <property type="term" value="F:ATP binding"/>
    <property type="evidence" value="ECO:0007669"/>
    <property type="project" value="UniProtKB-UniRule"/>
</dbReference>
<feature type="coiled-coil region" evidence="6">
    <location>
        <begin position="1083"/>
        <end position="1191"/>
    </location>
</feature>